<name>A0A8H5GAJ5_9AGAR</name>
<gene>
    <name evidence="3" type="ORF">D9758_006196</name>
</gene>
<evidence type="ECO:0000313" key="3">
    <source>
        <dbReference type="EMBL" id="KAF5361383.1"/>
    </source>
</evidence>
<dbReference type="AlphaFoldDB" id="A0A8H5GAJ5"/>
<feature type="compositionally biased region" description="Basic and acidic residues" evidence="1">
    <location>
        <begin position="189"/>
        <end position="201"/>
    </location>
</feature>
<keyword evidence="2" id="KW-1133">Transmembrane helix</keyword>
<keyword evidence="4" id="KW-1185">Reference proteome</keyword>
<keyword evidence="2" id="KW-0472">Membrane</keyword>
<dbReference type="Pfam" id="PF16015">
    <property type="entry name" value="Promethin"/>
    <property type="match status" value="1"/>
</dbReference>
<proteinExistence type="predicted"/>
<dbReference type="OrthoDB" id="3159957at2759"/>
<feature type="region of interest" description="Disordered" evidence="1">
    <location>
        <begin position="165"/>
        <end position="239"/>
    </location>
</feature>
<sequence length="239" mass="26387">MPDSPVPQEQLSSYFARSASSVHGYADRFEQDYARPAIDTSNAFFIEHPIFSVFLFSFVVLSLLPIGLFIVFCACAILTFTILAICFIISSSVIVGLFALFFLTCSLLLILCFSLFLTAALFLAYISYRLFISVRTKGMKGVYGWGSETISYLWPLRIPALPSRSNVRPTNKPMSRRAQPISSGSDDITSGRRGESSHGHDSSLSSDGAILVDENDTESSDHFRSAESDVTSEVKKEED</sequence>
<protein>
    <submittedName>
        <fullName evidence="3">Uncharacterized protein</fullName>
    </submittedName>
</protein>
<dbReference type="Proteomes" id="UP000559256">
    <property type="component" value="Unassembled WGS sequence"/>
</dbReference>
<reference evidence="3 4" key="1">
    <citation type="journal article" date="2020" name="ISME J.">
        <title>Uncovering the hidden diversity of litter-decomposition mechanisms in mushroom-forming fungi.</title>
        <authorList>
            <person name="Floudas D."/>
            <person name="Bentzer J."/>
            <person name="Ahren D."/>
            <person name="Johansson T."/>
            <person name="Persson P."/>
            <person name="Tunlid A."/>
        </authorList>
    </citation>
    <scope>NUCLEOTIDE SEQUENCE [LARGE SCALE GENOMIC DNA]</scope>
    <source>
        <strain evidence="3 4">CBS 291.85</strain>
    </source>
</reference>
<comment type="caution">
    <text evidence="3">The sequence shown here is derived from an EMBL/GenBank/DDBJ whole genome shotgun (WGS) entry which is preliminary data.</text>
</comment>
<feature type="transmembrane region" description="Helical" evidence="2">
    <location>
        <begin position="108"/>
        <end position="131"/>
    </location>
</feature>
<feature type="transmembrane region" description="Helical" evidence="2">
    <location>
        <begin position="80"/>
        <end position="102"/>
    </location>
</feature>
<dbReference type="EMBL" id="JAACJM010000040">
    <property type="protein sequence ID" value="KAF5361383.1"/>
    <property type="molecule type" value="Genomic_DNA"/>
</dbReference>
<organism evidence="3 4">
    <name type="scientific">Tetrapyrgos nigripes</name>
    <dbReference type="NCBI Taxonomy" id="182062"/>
    <lineage>
        <taxon>Eukaryota</taxon>
        <taxon>Fungi</taxon>
        <taxon>Dikarya</taxon>
        <taxon>Basidiomycota</taxon>
        <taxon>Agaricomycotina</taxon>
        <taxon>Agaricomycetes</taxon>
        <taxon>Agaricomycetidae</taxon>
        <taxon>Agaricales</taxon>
        <taxon>Marasmiineae</taxon>
        <taxon>Marasmiaceae</taxon>
        <taxon>Tetrapyrgos</taxon>
    </lineage>
</organism>
<feature type="compositionally biased region" description="Basic and acidic residues" evidence="1">
    <location>
        <begin position="219"/>
        <end position="239"/>
    </location>
</feature>
<evidence type="ECO:0000313" key="4">
    <source>
        <dbReference type="Proteomes" id="UP000559256"/>
    </source>
</evidence>
<evidence type="ECO:0000256" key="2">
    <source>
        <dbReference type="SAM" id="Phobius"/>
    </source>
</evidence>
<accession>A0A8H5GAJ5</accession>
<evidence type="ECO:0000256" key="1">
    <source>
        <dbReference type="SAM" id="MobiDB-lite"/>
    </source>
</evidence>
<feature type="transmembrane region" description="Helical" evidence="2">
    <location>
        <begin position="50"/>
        <end position="73"/>
    </location>
</feature>
<keyword evidence="2" id="KW-0812">Transmembrane</keyword>